<evidence type="ECO:0000256" key="1">
    <source>
        <dbReference type="ARBA" id="ARBA00004370"/>
    </source>
</evidence>
<dbReference type="OrthoDB" id="10072335at2759"/>
<evidence type="ECO:0000256" key="4">
    <source>
        <dbReference type="ARBA" id="ARBA00022989"/>
    </source>
</evidence>
<comment type="subcellular location">
    <subcellularLocation>
        <location evidence="1">Membrane</location>
    </subcellularLocation>
</comment>
<protein>
    <submittedName>
        <fullName evidence="11">Transmembrane and coiled-coil domains protein 1</fullName>
    </submittedName>
</protein>
<sequence length="182" mass="21440">MNLAPLFEELKFVRTSLDQLKGHIQQEYAYFHGALHAEKDKYLRLEEHMKDSTELHQAQVLNLRQDIQGLEGRLQYQLREQLRDLQDVVGRVQNKADSLEKQIKEMQHIVGIEDVRHTSNSSQAFRAFVLFLQVVVTVLMAVWQVIGPCIRTRARLILMFVTLFCLFYILNRFRVPREVSCR</sequence>
<dbReference type="InterPro" id="IPR019394">
    <property type="entry name" value="TEX28/TMCC"/>
</dbReference>
<keyword evidence="4 8" id="KW-1133">Transmembrane helix</keyword>
<keyword evidence="6 8" id="KW-0472">Membrane</keyword>
<dbReference type="Proteomes" id="UP000270296">
    <property type="component" value="Unassembled WGS sequence"/>
</dbReference>
<evidence type="ECO:0000256" key="8">
    <source>
        <dbReference type="SAM" id="Phobius"/>
    </source>
</evidence>
<evidence type="ECO:0000313" key="11">
    <source>
        <dbReference type="WBParaSite" id="SBAD_0001120601-mRNA-1"/>
    </source>
</evidence>
<keyword evidence="3 8" id="KW-0812">Transmembrane</keyword>
<feature type="coiled-coil region" evidence="7">
    <location>
        <begin position="82"/>
        <end position="109"/>
    </location>
</feature>
<evidence type="ECO:0000256" key="3">
    <source>
        <dbReference type="ARBA" id="ARBA00022692"/>
    </source>
</evidence>
<proteinExistence type="inferred from homology"/>
<dbReference type="GO" id="GO:0012505">
    <property type="term" value="C:endomembrane system"/>
    <property type="evidence" value="ECO:0007669"/>
    <property type="project" value="TreeGrafter"/>
</dbReference>
<dbReference type="PANTHER" id="PTHR17613:SF14">
    <property type="entry name" value="DEMENTIN, ISOFORM H"/>
    <property type="match status" value="1"/>
</dbReference>
<comment type="similarity">
    <text evidence="2">Belongs to the TEX28 family.</text>
</comment>
<accession>A0A183J4N2</accession>
<dbReference type="PANTHER" id="PTHR17613">
    <property type="entry name" value="CEREBRAL PROTEIN-11-RELATED"/>
    <property type="match status" value="1"/>
</dbReference>
<evidence type="ECO:0000313" key="9">
    <source>
        <dbReference type="EMBL" id="VDP34945.1"/>
    </source>
</evidence>
<dbReference type="Pfam" id="PF10267">
    <property type="entry name" value="Tmemb_cc2"/>
    <property type="match status" value="1"/>
</dbReference>
<evidence type="ECO:0000256" key="6">
    <source>
        <dbReference type="ARBA" id="ARBA00023136"/>
    </source>
</evidence>
<keyword evidence="10" id="KW-1185">Reference proteome</keyword>
<evidence type="ECO:0000256" key="2">
    <source>
        <dbReference type="ARBA" id="ARBA00008108"/>
    </source>
</evidence>
<keyword evidence="5 7" id="KW-0175">Coiled coil</keyword>
<dbReference type="GO" id="GO:0016020">
    <property type="term" value="C:membrane"/>
    <property type="evidence" value="ECO:0007669"/>
    <property type="project" value="UniProtKB-SubCell"/>
</dbReference>
<dbReference type="AlphaFoldDB" id="A0A183J4N2"/>
<reference evidence="11" key="1">
    <citation type="submission" date="2016-06" db="UniProtKB">
        <authorList>
            <consortium name="WormBaseParasite"/>
        </authorList>
    </citation>
    <scope>IDENTIFICATION</scope>
</reference>
<gene>
    <name evidence="9" type="ORF">SBAD_LOCUS10830</name>
</gene>
<evidence type="ECO:0000256" key="5">
    <source>
        <dbReference type="ARBA" id="ARBA00023054"/>
    </source>
</evidence>
<feature type="transmembrane region" description="Helical" evidence="8">
    <location>
        <begin position="125"/>
        <end position="146"/>
    </location>
</feature>
<feature type="transmembrane region" description="Helical" evidence="8">
    <location>
        <begin position="152"/>
        <end position="170"/>
    </location>
</feature>
<dbReference type="WBParaSite" id="SBAD_0001120601-mRNA-1">
    <property type="protein sequence ID" value="SBAD_0001120601-mRNA-1"/>
    <property type="gene ID" value="SBAD_0001120601"/>
</dbReference>
<name>A0A183J4N2_9BILA</name>
<evidence type="ECO:0000313" key="10">
    <source>
        <dbReference type="Proteomes" id="UP000270296"/>
    </source>
</evidence>
<evidence type="ECO:0000256" key="7">
    <source>
        <dbReference type="SAM" id="Coils"/>
    </source>
</evidence>
<reference evidence="9 10" key="2">
    <citation type="submission" date="2018-11" db="EMBL/GenBank/DDBJ databases">
        <authorList>
            <consortium name="Pathogen Informatics"/>
        </authorList>
    </citation>
    <scope>NUCLEOTIDE SEQUENCE [LARGE SCALE GENOMIC DNA]</scope>
</reference>
<dbReference type="EMBL" id="UZAM01014637">
    <property type="protein sequence ID" value="VDP34945.1"/>
    <property type="molecule type" value="Genomic_DNA"/>
</dbReference>
<organism evidence="11">
    <name type="scientific">Soboliphyme baturini</name>
    <dbReference type="NCBI Taxonomy" id="241478"/>
    <lineage>
        <taxon>Eukaryota</taxon>
        <taxon>Metazoa</taxon>
        <taxon>Ecdysozoa</taxon>
        <taxon>Nematoda</taxon>
        <taxon>Enoplea</taxon>
        <taxon>Dorylaimia</taxon>
        <taxon>Dioctophymatida</taxon>
        <taxon>Dioctophymatoidea</taxon>
        <taxon>Soboliphymatidae</taxon>
        <taxon>Soboliphyme</taxon>
    </lineage>
</organism>